<feature type="transmembrane region" description="Helical" evidence="10">
    <location>
        <begin position="438"/>
        <end position="457"/>
    </location>
</feature>
<feature type="transmembrane region" description="Helical" evidence="10">
    <location>
        <begin position="33"/>
        <end position="60"/>
    </location>
</feature>
<evidence type="ECO:0000256" key="4">
    <source>
        <dbReference type="ARBA" id="ARBA00022475"/>
    </source>
</evidence>
<keyword evidence="4" id="KW-1003">Cell membrane</keyword>
<dbReference type="EMBL" id="JAUOEL010000002">
    <property type="protein sequence ID" value="MDO5974014.1"/>
    <property type="molecule type" value="Genomic_DNA"/>
</dbReference>
<evidence type="ECO:0000313" key="12">
    <source>
        <dbReference type="Proteomes" id="UP001176806"/>
    </source>
</evidence>
<dbReference type="NCBIfam" id="TIGR00797">
    <property type="entry name" value="matE"/>
    <property type="match status" value="1"/>
</dbReference>
<feature type="transmembrane region" description="Helical" evidence="10">
    <location>
        <begin position="376"/>
        <end position="395"/>
    </location>
</feature>
<name>A0ABT8WLH9_9FLAO</name>
<feature type="transmembrane region" description="Helical" evidence="10">
    <location>
        <begin position="301"/>
        <end position="319"/>
    </location>
</feature>
<dbReference type="PANTHER" id="PTHR43298">
    <property type="entry name" value="MULTIDRUG RESISTANCE PROTEIN NORM-RELATED"/>
    <property type="match status" value="1"/>
</dbReference>
<evidence type="ECO:0000256" key="9">
    <source>
        <dbReference type="ARBA" id="ARBA00031636"/>
    </source>
</evidence>
<accession>A0ABT8WLH9</accession>
<dbReference type="PIRSF" id="PIRSF006603">
    <property type="entry name" value="DinF"/>
    <property type="match status" value="1"/>
</dbReference>
<comment type="caution">
    <text evidence="11">The sequence shown here is derived from an EMBL/GenBank/DDBJ whole genome shotgun (WGS) entry which is preliminary data.</text>
</comment>
<evidence type="ECO:0000256" key="10">
    <source>
        <dbReference type="SAM" id="Phobius"/>
    </source>
</evidence>
<keyword evidence="6 10" id="KW-1133">Transmembrane helix</keyword>
<feature type="transmembrane region" description="Helical" evidence="10">
    <location>
        <begin position="186"/>
        <end position="208"/>
    </location>
</feature>
<feature type="transmembrane region" description="Helical" evidence="10">
    <location>
        <begin position="339"/>
        <end position="356"/>
    </location>
</feature>
<keyword evidence="12" id="KW-1185">Reference proteome</keyword>
<keyword evidence="8 10" id="KW-0472">Membrane</keyword>
<sequence length="467" mass="51443">MSIILRLKNYTNLIKGAFLGKEKNLLTGNINRAIVILAIPTALEMLMESLFVCFNLFFVSKLGTNAIYIVGITGTIIQFGFSIAVGLGIAATSIISRRIGEKENRKAGLATMQILYIGFVASILLSLIGVVFYKQILLLVGLPEELLIEAKWFTRIMFISLIFLILRVSINGILRGAGNAAIAMRAIFISNIINIVLSPILIFGWGLIPEFGLLGLALAALIARISGLLYQCWALIKGKTVIIIGKNELKLSIDIIKKIFKIGINGTLQYLVPASSWILMAKIISYLGADVFAGYIIAQRITYLAIMPAWGIGNAAGILTGQNLGANQFDRAEKSVWKAGFYNVCFLCFLTLLLNLNAESMVRFFSKDPEVIKNGILYLNYILIAYILLGYTMVISRALNAAGDVKAVTLLYVIMFYIIQIPLAYLLGINLDYGSKGIFIAILISELILSTMCIIVFKRGKWKHIKI</sequence>
<evidence type="ECO:0000313" key="11">
    <source>
        <dbReference type="EMBL" id="MDO5974014.1"/>
    </source>
</evidence>
<dbReference type="InterPro" id="IPR002528">
    <property type="entry name" value="MATE_fam"/>
</dbReference>
<dbReference type="PANTHER" id="PTHR43298:SF2">
    <property type="entry name" value="FMN_FAD EXPORTER YEEO-RELATED"/>
    <property type="match status" value="1"/>
</dbReference>
<reference evidence="11" key="1">
    <citation type="submission" date="2023-07" db="EMBL/GenBank/DDBJ databases">
        <title>Two novel species in the genus Flavivirga.</title>
        <authorList>
            <person name="Kwon K."/>
        </authorList>
    </citation>
    <scope>NUCLEOTIDE SEQUENCE</scope>
    <source>
        <strain evidence="11">KACC 14158</strain>
    </source>
</reference>
<feature type="transmembrane region" description="Helical" evidence="10">
    <location>
        <begin position="66"/>
        <end position="95"/>
    </location>
</feature>
<feature type="transmembrane region" description="Helical" evidence="10">
    <location>
        <begin position="152"/>
        <end position="174"/>
    </location>
</feature>
<comment type="subcellular location">
    <subcellularLocation>
        <location evidence="1">Cell membrane</location>
        <topology evidence="1">Multi-pass membrane protein</topology>
    </subcellularLocation>
</comment>
<feature type="transmembrane region" description="Helical" evidence="10">
    <location>
        <begin position="107"/>
        <end position="132"/>
    </location>
</feature>
<evidence type="ECO:0000256" key="5">
    <source>
        <dbReference type="ARBA" id="ARBA00022692"/>
    </source>
</evidence>
<keyword evidence="7" id="KW-0406">Ion transport</keyword>
<evidence type="ECO:0000256" key="1">
    <source>
        <dbReference type="ARBA" id="ARBA00004651"/>
    </source>
</evidence>
<proteinExistence type="predicted"/>
<dbReference type="InterPro" id="IPR048279">
    <property type="entry name" value="MdtK-like"/>
</dbReference>
<feature type="transmembrane region" description="Helical" evidence="10">
    <location>
        <begin position="407"/>
        <end position="426"/>
    </location>
</feature>
<evidence type="ECO:0000256" key="3">
    <source>
        <dbReference type="ARBA" id="ARBA00022449"/>
    </source>
</evidence>
<dbReference type="Pfam" id="PF01554">
    <property type="entry name" value="MatE"/>
    <property type="match status" value="2"/>
</dbReference>
<dbReference type="RefSeq" id="WP_303301154.1">
    <property type="nucleotide sequence ID" value="NZ_BAABDA010000051.1"/>
</dbReference>
<keyword evidence="3" id="KW-0050">Antiport</keyword>
<feature type="transmembrane region" description="Helical" evidence="10">
    <location>
        <begin position="267"/>
        <end position="289"/>
    </location>
</feature>
<keyword evidence="5 10" id="KW-0812">Transmembrane</keyword>
<feature type="transmembrane region" description="Helical" evidence="10">
    <location>
        <begin position="214"/>
        <end position="236"/>
    </location>
</feature>
<dbReference type="InterPro" id="IPR050222">
    <property type="entry name" value="MATE_MdtK"/>
</dbReference>
<evidence type="ECO:0000256" key="6">
    <source>
        <dbReference type="ARBA" id="ARBA00022989"/>
    </source>
</evidence>
<evidence type="ECO:0000256" key="7">
    <source>
        <dbReference type="ARBA" id="ARBA00023065"/>
    </source>
</evidence>
<dbReference type="Proteomes" id="UP001176806">
    <property type="component" value="Unassembled WGS sequence"/>
</dbReference>
<organism evidence="11 12">
    <name type="scientific">Flavivirga jejuensis</name>
    <dbReference type="NCBI Taxonomy" id="870487"/>
    <lineage>
        <taxon>Bacteria</taxon>
        <taxon>Pseudomonadati</taxon>
        <taxon>Bacteroidota</taxon>
        <taxon>Flavobacteriia</taxon>
        <taxon>Flavobacteriales</taxon>
        <taxon>Flavobacteriaceae</taxon>
        <taxon>Flavivirga</taxon>
    </lineage>
</organism>
<keyword evidence="2" id="KW-0813">Transport</keyword>
<evidence type="ECO:0000256" key="8">
    <source>
        <dbReference type="ARBA" id="ARBA00023136"/>
    </source>
</evidence>
<evidence type="ECO:0000256" key="2">
    <source>
        <dbReference type="ARBA" id="ARBA00022448"/>
    </source>
</evidence>
<protein>
    <recommendedName>
        <fullName evidence="9">Multidrug-efflux transporter</fullName>
    </recommendedName>
</protein>
<gene>
    <name evidence="11" type="ORF">Q4Q40_07440</name>
</gene>